<reference evidence="1 2" key="1">
    <citation type="submission" date="2016-06" db="EMBL/GenBank/DDBJ databases">
        <authorList>
            <person name="Kjaerup R.B."/>
            <person name="Dalgaard T.S."/>
            <person name="Juul-Madsen H.R."/>
        </authorList>
    </citation>
    <scope>NUCLEOTIDE SEQUENCE [LARGE SCALE GENOMIC DNA]</scope>
    <source>
        <strain evidence="1 2">Pb300</strain>
    </source>
</reference>
<proteinExistence type="predicted"/>
<organism evidence="1 2">
    <name type="scientific">Paracoccidioides brasiliensis</name>
    <dbReference type="NCBI Taxonomy" id="121759"/>
    <lineage>
        <taxon>Eukaryota</taxon>
        <taxon>Fungi</taxon>
        <taxon>Dikarya</taxon>
        <taxon>Ascomycota</taxon>
        <taxon>Pezizomycotina</taxon>
        <taxon>Eurotiomycetes</taxon>
        <taxon>Eurotiomycetidae</taxon>
        <taxon>Onygenales</taxon>
        <taxon>Ajellomycetaceae</taxon>
        <taxon>Paracoccidioides</taxon>
    </lineage>
</organism>
<evidence type="ECO:0000313" key="2">
    <source>
        <dbReference type="Proteomes" id="UP000242814"/>
    </source>
</evidence>
<dbReference type="VEuPathDB" id="FungiDB:PADG_06743"/>
<sequence length="189" mass="21641">MVQGRMGNNTASPALWGRVQRSCRSAAWDEDKLEGQKLEPEPRQRVPIGWSLGNWASGWRERIITRSRLVEICSEKMVGWDGRWHAVRFGTCYGTGRTDGTSLGLHGRYRMVLYGTRYLYWSSPGGDGPARRRRVSREEAAEDWRINQEKADRSQQTIVERTPALIDSLALRRGFVLNNHEARMPKPDA</sequence>
<dbReference type="VEuPathDB" id="FungiDB:PABG_05983"/>
<evidence type="ECO:0000313" key="1">
    <source>
        <dbReference type="EMBL" id="ODH38652.1"/>
    </source>
</evidence>
<name>A0A1D2JJB5_PARBR</name>
<protein>
    <submittedName>
        <fullName evidence="1">Uncharacterized protein</fullName>
    </submittedName>
</protein>
<dbReference type="Proteomes" id="UP000242814">
    <property type="component" value="Unassembled WGS sequence"/>
</dbReference>
<accession>A0A1D2JJB5</accession>
<comment type="caution">
    <text evidence="1">The sequence shown here is derived from an EMBL/GenBank/DDBJ whole genome shotgun (WGS) entry which is preliminary data.</text>
</comment>
<gene>
    <name evidence="1" type="ORF">ACO22_02219</name>
</gene>
<dbReference type="AlphaFoldDB" id="A0A1D2JJB5"/>
<dbReference type="EMBL" id="LZYO01000065">
    <property type="protein sequence ID" value="ODH38652.1"/>
    <property type="molecule type" value="Genomic_DNA"/>
</dbReference>